<feature type="compositionally biased region" description="Acidic residues" evidence="1">
    <location>
        <begin position="192"/>
        <end position="201"/>
    </location>
</feature>
<dbReference type="EMBL" id="KV428214">
    <property type="protein sequence ID" value="KZT33860.1"/>
    <property type="molecule type" value="Genomic_DNA"/>
</dbReference>
<proteinExistence type="predicted"/>
<feature type="region of interest" description="Disordered" evidence="1">
    <location>
        <begin position="1"/>
        <end position="270"/>
    </location>
</feature>
<feature type="compositionally biased region" description="Basic residues" evidence="1">
    <location>
        <begin position="144"/>
        <end position="154"/>
    </location>
</feature>
<organism evidence="2 3">
    <name type="scientific">Sistotremastrum suecicum HHB10207 ss-3</name>
    <dbReference type="NCBI Taxonomy" id="1314776"/>
    <lineage>
        <taxon>Eukaryota</taxon>
        <taxon>Fungi</taxon>
        <taxon>Dikarya</taxon>
        <taxon>Basidiomycota</taxon>
        <taxon>Agaricomycotina</taxon>
        <taxon>Agaricomycetes</taxon>
        <taxon>Sistotremastrales</taxon>
        <taxon>Sistotremastraceae</taxon>
        <taxon>Sistotremastrum</taxon>
    </lineage>
</organism>
<dbReference type="STRING" id="1314776.A0A165Z2F1"/>
<sequence length="270" mass="28814">MPPKNKGKKGKKGDDEDFWEKAGESVASKLKDVSLDDEPVPGPARKSAFGGFAALSMTADAPEEDEDEEQGGLMSLMKVAKSKKDKKKNKRDAVTFEDGPAPGEGSEGEEQAAKGDISKSKKAVEMTAEELADEEWGPSSTKDKKGKKGKKGKKNAAAALDEDLDDTPATEPVVEPPETVEVETKKGPAEMTAEELADEEFGPIKPKGKKGKKGAAKEEPAASPAPAAETAAVEEEDEEDQPTTKVLSKKEKEKLKKEREKAKKSGSSRC</sequence>
<feature type="compositionally biased region" description="Basic and acidic residues" evidence="1">
    <location>
        <begin position="19"/>
        <end position="34"/>
    </location>
</feature>
<keyword evidence="3" id="KW-1185">Reference proteome</keyword>
<feature type="compositionally biased region" description="Low complexity" evidence="1">
    <location>
        <begin position="169"/>
        <end position="179"/>
    </location>
</feature>
<feature type="compositionally biased region" description="Basic and acidic residues" evidence="1">
    <location>
        <begin position="248"/>
        <end position="263"/>
    </location>
</feature>
<evidence type="ECO:0000256" key="1">
    <source>
        <dbReference type="SAM" id="MobiDB-lite"/>
    </source>
</evidence>
<evidence type="ECO:0000313" key="2">
    <source>
        <dbReference type="EMBL" id="KZT33860.1"/>
    </source>
</evidence>
<reference evidence="2 3" key="1">
    <citation type="journal article" date="2016" name="Mol. Biol. Evol.">
        <title>Comparative Genomics of Early-Diverging Mushroom-Forming Fungi Provides Insights into the Origins of Lignocellulose Decay Capabilities.</title>
        <authorList>
            <person name="Nagy L.G."/>
            <person name="Riley R."/>
            <person name="Tritt A."/>
            <person name="Adam C."/>
            <person name="Daum C."/>
            <person name="Floudas D."/>
            <person name="Sun H."/>
            <person name="Yadav J.S."/>
            <person name="Pangilinan J."/>
            <person name="Larsson K.H."/>
            <person name="Matsuura K."/>
            <person name="Barry K."/>
            <person name="Labutti K."/>
            <person name="Kuo R."/>
            <person name="Ohm R.A."/>
            <person name="Bhattacharya S.S."/>
            <person name="Shirouzu T."/>
            <person name="Yoshinaga Y."/>
            <person name="Martin F.M."/>
            <person name="Grigoriev I.V."/>
            <person name="Hibbett D.S."/>
        </authorList>
    </citation>
    <scope>NUCLEOTIDE SEQUENCE [LARGE SCALE GENOMIC DNA]</scope>
    <source>
        <strain evidence="2 3">HHB10207 ss-3</strain>
    </source>
</reference>
<feature type="compositionally biased region" description="Acidic residues" evidence="1">
    <location>
        <begin position="232"/>
        <end position="241"/>
    </location>
</feature>
<accession>A0A165Z2F1</accession>
<protein>
    <submittedName>
        <fullName evidence="2">Uncharacterized protein</fullName>
    </submittedName>
</protein>
<dbReference type="OrthoDB" id="3070185at2759"/>
<dbReference type="AlphaFoldDB" id="A0A165Z2F1"/>
<dbReference type="Proteomes" id="UP000076798">
    <property type="component" value="Unassembled WGS sequence"/>
</dbReference>
<gene>
    <name evidence="2" type="ORF">SISSUDRAFT_377272</name>
</gene>
<feature type="compositionally biased region" description="Basic residues" evidence="1">
    <location>
        <begin position="1"/>
        <end position="11"/>
    </location>
</feature>
<feature type="compositionally biased region" description="Acidic residues" evidence="1">
    <location>
        <begin position="127"/>
        <end position="136"/>
    </location>
</feature>
<name>A0A165Z2F1_9AGAM</name>
<feature type="compositionally biased region" description="Acidic residues" evidence="1">
    <location>
        <begin position="61"/>
        <end position="70"/>
    </location>
</feature>
<feature type="compositionally biased region" description="Basic and acidic residues" evidence="1">
    <location>
        <begin position="111"/>
        <end position="124"/>
    </location>
</feature>
<evidence type="ECO:0000313" key="3">
    <source>
        <dbReference type="Proteomes" id="UP000076798"/>
    </source>
</evidence>
<feature type="compositionally biased region" description="Low complexity" evidence="1">
    <location>
        <begin position="221"/>
        <end position="231"/>
    </location>
</feature>
<feature type="compositionally biased region" description="Basic residues" evidence="1">
    <location>
        <begin position="80"/>
        <end position="90"/>
    </location>
</feature>